<dbReference type="RefSeq" id="WP_015917856.1">
    <property type="nucleotide sequence ID" value="NZ_BAYX01000011.1"/>
</dbReference>
<dbReference type="PANTHER" id="PTHR23028:SF131">
    <property type="entry name" value="BLR2367 PROTEIN"/>
    <property type="match status" value="1"/>
</dbReference>
<sequence>MKTLYSIQYLRAIAALAVVLFHAAERSGGHFQIGAAGVDVFFVISGFIMWTISERRPVTPWRFLFDRVQRIAPSYWIVTAIMIAGAVAGLFPNMKLTTGHILGSMIFIPERSPSNGMIWPVLVQGWTLNYEMFFYAIFGAALLLSRSIRLFSIASVFAAFVIAGVIFSPQSPLLLTYTRPIILEFVAGILLAELWLSGTIPKAGLGLALIVVALSGFAAIQLLHLEFNELTCGPLALALVLGTVSLERSGKLPDIPLLTYLGNASYSIYLWHTLAISVVMKLMARTELPSDVATFICLVSGVLLGICAYELVEKPLRGLLKGLSWQRSRPSPV</sequence>
<organism evidence="3 4">
    <name type="scientific">Rhizobium rhizogenes NBRC 13257</name>
    <dbReference type="NCBI Taxonomy" id="1220581"/>
    <lineage>
        <taxon>Bacteria</taxon>
        <taxon>Pseudomonadati</taxon>
        <taxon>Pseudomonadota</taxon>
        <taxon>Alphaproteobacteria</taxon>
        <taxon>Hyphomicrobiales</taxon>
        <taxon>Rhizobiaceae</taxon>
        <taxon>Rhizobium/Agrobacterium group</taxon>
        <taxon>Rhizobium</taxon>
    </lineage>
</organism>
<evidence type="ECO:0000259" key="2">
    <source>
        <dbReference type="Pfam" id="PF01757"/>
    </source>
</evidence>
<proteinExistence type="predicted"/>
<feature type="transmembrane region" description="Helical" evidence="1">
    <location>
        <begin position="258"/>
        <end position="280"/>
    </location>
</feature>
<dbReference type="InterPro" id="IPR050879">
    <property type="entry name" value="Acyltransferase_3"/>
</dbReference>
<evidence type="ECO:0000313" key="4">
    <source>
        <dbReference type="Proteomes" id="UP000026941"/>
    </source>
</evidence>
<feature type="transmembrane region" description="Helical" evidence="1">
    <location>
        <begin position="150"/>
        <end position="168"/>
    </location>
</feature>
<dbReference type="AlphaFoldDB" id="A0AA87QD97"/>
<dbReference type="GO" id="GO:0016020">
    <property type="term" value="C:membrane"/>
    <property type="evidence" value="ECO:0007669"/>
    <property type="project" value="TreeGrafter"/>
</dbReference>
<dbReference type="Pfam" id="PF01757">
    <property type="entry name" value="Acyl_transf_3"/>
    <property type="match status" value="1"/>
</dbReference>
<protein>
    <submittedName>
        <fullName evidence="3">Acetyltransferase</fullName>
    </submittedName>
</protein>
<evidence type="ECO:0000256" key="1">
    <source>
        <dbReference type="SAM" id="Phobius"/>
    </source>
</evidence>
<dbReference type="PANTHER" id="PTHR23028">
    <property type="entry name" value="ACETYLTRANSFERASE"/>
    <property type="match status" value="1"/>
</dbReference>
<accession>A0AA87QD97</accession>
<name>A0AA87QD97_RHIRH</name>
<feature type="transmembrane region" description="Helical" evidence="1">
    <location>
        <begin position="174"/>
        <end position="196"/>
    </location>
</feature>
<dbReference type="GO" id="GO:0016747">
    <property type="term" value="F:acyltransferase activity, transferring groups other than amino-acyl groups"/>
    <property type="evidence" value="ECO:0007669"/>
    <property type="project" value="InterPro"/>
</dbReference>
<reference evidence="3 4" key="1">
    <citation type="submission" date="2014-05" db="EMBL/GenBank/DDBJ databases">
        <title>Whole genome shotgun sequence of Rhizobium rhizogenes NBRC 13257.</title>
        <authorList>
            <person name="Katano-Makiyama Y."/>
            <person name="Hosoyama A."/>
            <person name="Hashimoto M."/>
            <person name="Hosoyama Y."/>
            <person name="Noguchi M."/>
            <person name="Tsuchikane K."/>
            <person name="Kimura A."/>
            <person name="Ohji S."/>
            <person name="Ichikawa N."/>
            <person name="Yamazoe A."/>
            <person name="Fujita N."/>
        </authorList>
    </citation>
    <scope>NUCLEOTIDE SEQUENCE [LARGE SCALE GENOMIC DNA]</scope>
    <source>
        <strain evidence="3 4">NBRC 13257</strain>
    </source>
</reference>
<dbReference type="GeneID" id="86851969"/>
<keyword evidence="1" id="KW-0472">Membrane</keyword>
<comment type="caution">
    <text evidence="3">The sequence shown here is derived from an EMBL/GenBank/DDBJ whole genome shotgun (WGS) entry which is preliminary data.</text>
</comment>
<evidence type="ECO:0000313" key="3">
    <source>
        <dbReference type="EMBL" id="GAJ95287.1"/>
    </source>
</evidence>
<feature type="transmembrane region" description="Helical" evidence="1">
    <location>
        <begin position="117"/>
        <end position="138"/>
    </location>
</feature>
<keyword evidence="1" id="KW-0812">Transmembrane</keyword>
<dbReference type="EMBL" id="BAYX01000011">
    <property type="protein sequence ID" value="GAJ95287.1"/>
    <property type="molecule type" value="Genomic_DNA"/>
</dbReference>
<feature type="transmembrane region" description="Helical" evidence="1">
    <location>
        <begin position="73"/>
        <end position="91"/>
    </location>
</feature>
<feature type="transmembrane region" description="Helical" evidence="1">
    <location>
        <begin position="292"/>
        <end position="312"/>
    </location>
</feature>
<feature type="transmembrane region" description="Helical" evidence="1">
    <location>
        <begin position="33"/>
        <end position="52"/>
    </location>
</feature>
<dbReference type="InterPro" id="IPR002656">
    <property type="entry name" value="Acyl_transf_3_dom"/>
</dbReference>
<feature type="domain" description="Acyltransferase 3" evidence="2">
    <location>
        <begin position="5"/>
        <end position="307"/>
    </location>
</feature>
<dbReference type="GO" id="GO:0000271">
    <property type="term" value="P:polysaccharide biosynthetic process"/>
    <property type="evidence" value="ECO:0007669"/>
    <property type="project" value="TreeGrafter"/>
</dbReference>
<keyword evidence="1" id="KW-1133">Transmembrane helix</keyword>
<dbReference type="Proteomes" id="UP000026941">
    <property type="component" value="Unassembled WGS sequence"/>
</dbReference>
<feature type="transmembrane region" description="Helical" evidence="1">
    <location>
        <begin position="203"/>
        <end position="221"/>
    </location>
</feature>
<gene>
    <name evidence="3" type="ORF">RRH01S_11_01950</name>
</gene>